<accession>A0A1I7WIG8</accession>
<sequence length="51" mass="5577">MICRGNYADRIGAGAHVYLAAEVLELTGSTARADVKTSINQRYLQLTVHND</sequence>
<evidence type="ECO:0000313" key="2">
    <source>
        <dbReference type="WBParaSite" id="Hba_04808"/>
    </source>
</evidence>
<dbReference type="InterPro" id="IPR009072">
    <property type="entry name" value="Histone-fold"/>
</dbReference>
<name>A0A1I7WIG8_HETBA</name>
<dbReference type="SUPFAM" id="SSF47113">
    <property type="entry name" value="Histone-fold"/>
    <property type="match status" value="1"/>
</dbReference>
<dbReference type="Gene3D" id="1.10.20.10">
    <property type="entry name" value="Histone, subunit A"/>
    <property type="match status" value="1"/>
</dbReference>
<dbReference type="Proteomes" id="UP000095283">
    <property type="component" value="Unplaced"/>
</dbReference>
<dbReference type="GO" id="GO:0046982">
    <property type="term" value="F:protein heterodimerization activity"/>
    <property type="evidence" value="ECO:0007669"/>
    <property type="project" value="InterPro"/>
</dbReference>
<reference evidence="2" key="1">
    <citation type="submission" date="2016-11" db="UniProtKB">
        <authorList>
            <consortium name="WormBaseParasite"/>
        </authorList>
    </citation>
    <scope>IDENTIFICATION</scope>
</reference>
<protein>
    <submittedName>
        <fullName evidence="2">Lipoprotein</fullName>
    </submittedName>
</protein>
<evidence type="ECO:0000313" key="1">
    <source>
        <dbReference type="Proteomes" id="UP000095283"/>
    </source>
</evidence>
<organism evidence="1 2">
    <name type="scientific">Heterorhabditis bacteriophora</name>
    <name type="common">Entomopathogenic nematode worm</name>
    <dbReference type="NCBI Taxonomy" id="37862"/>
    <lineage>
        <taxon>Eukaryota</taxon>
        <taxon>Metazoa</taxon>
        <taxon>Ecdysozoa</taxon>
        <taxon>Nematoda</taxon>
        <taxon>Chromadorea</taxon>
        <taxon>Rhabditida</taxon>
        <taxon>Rhabditina</taxon>
        <taxon>Rhabditomorpha</taxon>
        <taxon>Strongyloidea</taxon>
        <taxon>Heterorhabditidae</taxon>
        <taxon>Heterorhabditis</taxon>
    </lineage>
</organism>
<dbReference type="AlphaFoldDB" id="A0A1I7WIG8"/>
<keyword evidence="1" id="KW-1185">Reference proteome</keyword>
<proteinExistence type="predicted"/>
<dbReference type="WBParaSite" id="Hba_04808">
    <property type="protein sequence ID" value="Hba_04808"/>
    <property type="gene ID" value="Hba_04808"/>
</dbReference>